<gene>
    <name evidence="2" type="ORF">G9H71_20385</name>
</gene>
<accession>A0ABX0GZ98</accession>
<dbReference type="Gene3D" id="3.40.50.150">
    <property type="entry name" value="Vaccinia Virus protein VP39"/>
    <property type="match status" value="1"/>
</dbReference>
<dbReference type="InterPro" id="IPR029063">
    <property type="entry name" value="SAM-dependent_MTases_sf"/>
</dbReference>
<name>A0ABX0GZ98_9ACTN</name>
<organism evidence="2 3">
    <name type="scientific">Motilibacter deserti</name>
    <dbReference type="NCBI Taxonomy" id="2714956"/>
    <lineage>
        <taxon>Bacteria</taxon>
        <taxon>Bacillati</taxon>
        <taxon>Actinomycetota</taxon>
        <taxon>Actinomycetes</taxon>
        <taxon>Motilibacterales</taxon>
        <taxon>Motilibacteraceae</taxon>
        <taxon>Motilibacter</taxon>
    </lineage>
</organism>
<evidence type="ECO:0000313" key="2">
    <source>
        <dbReference type="EMBL" id="NHC16147.1"/>
    </source>
</evidence>
<comment type="caution">
    <text evidence="2">The sequence shown here is derived from an EMBL/GenBank/DDBJ whole genome shotgun (WGS) entry which is preliminary data.</text>
</comment>
<dbReference type="GO" id="GO:0032259">
    <property type="term" value="P:methylation"/>
    <property type="evidence" value="ECO:0007669"/>
    <property type="project" value="UniProtKB-KW"/>
</dbReference>
<keyword evidence="2" id="KW-0808">Transferase</keyword>
<protein>
    <submittedName>
        <fullName evidence="2">Class I SAM-dependent methyltransferase</fullName>
    </submittedName>
</protein>
<proteinExistence type="predicted"/>
<dbReference type="SUPFAM" id="SSF53335">
    <property type="entry name" value="S-adenosyl-L-methionine-dependent methyltransferases"/>
    <property type="match status" value="1"/>
</dbReference>
<sequence>MEEYLAMLALSPADLTGCRVLDCPGGASSFTAEACALGADAVAADPAYAMAPGDLAVRALDDARRSSDYVSAHADRYEWGLFGTPEAHFAARVAAVGRFAWDVRSHPGRYVPASLPELPFADEEFDVVLSSHLLFAYGDRLDGAFHRDALRELLRVCRPGGSVRLYPLLEYAGAALDGLPALVRELGGDGVDATLVPVSYRFLRGADTALVLRKR</sequence>
<evidence type="ECO:0000259" key="1">
    <source>
        <dbReference type="Pfam" id="PF08241"/>
    </source>
</evidence>
<reference evidence="2 3" key="1">
    <citation type="submission" date="2020-03" db="EMBL/GenBank/DDBJ databases">
        <title>Two novel Motilibacter sp.</title>
        <authorList>
            <person name="Liu S."/>
        </authorList>
    </citation>
    <scope>NUCLEOTIDE SEQUENCE [LARGE SCALE GENOMIC DNA]</scope>
    <source>
        <strain evidence="2 3">E257</strain>
    </source>
</reference>
<keyword evidence="2" id="KW-0489">Methyltransferase</keyword>
<dbReference type="EMBL" id="JAANNP010000099">
    <property type="protein sequence ID" value="NHC16147.1"/>
    <property type="molecule type" value="Genomic_DNA"/>
</dbReference>
<keyword evidence="3" id="KW-1185">Reference proteome</keyword>
<dbReference type="Proteomes" id="UP000800981">
    <property type="component" value="Unassembled WGS sequence"/>
</dbReference>
<evidence type="ECO:0000313" key="3">
    <source>
        <dbReference type="Proteomes" id="UP000800981"/>
    </source>
</evidence>
<dbReference type="InterPro" id="IPR013216">
    <property type="entry name" value="Methyltransf_11"/>
</dbReference>
<dbReference type="Pfam" id="PF08241">
    <property type="entry name" value="Methyltransf_11"/>
    <property type="match status" value="1"/>
</dbReference>
<dbReference type="GO" id="GO:0008168">
    <property type="term" value="F:methyltransferase activity"/>
    <property type="evidence" value="ECO:0007669"/>
    <property type="project" value="UniProtKB-KW"/>
</dbReference>
<feature type="domain" description="Methyltransferase type 11" evidence="1">
    <location>
        <begin position="108"/>
        <end position="163"/>
    </location>
</feature>